<feature type="compositionally biased region" description="Basic and acidic residues" evidence="1">
    <location>
        <begin position="17"/>
        <end position="35"/>
    </location>
</feature>
<gene>
    <name evidence="2" type="ORF">LFW2832_00386</name>
</gene>
<protein>
    <submittedName>
        <fullName evidence="2">Uncharacterized protein</fullName>
    </submittedName>
</protein>
<dbReference type="AlphaFoldDB" id="A0A5E4LUF2"/>
<evidence type="ECO:0000256" key="1">
    <source>
        <dbReference type="SAM" id="MobiDB-lite"/>
    </source>
</evidence>
<sequence>MGMSKKDLSRKKANIKSRIDELEKKARMDPLKKNRALHDELDQLRRKLTED</sequence>
<feature type="region of interest" description="Disordered" evidence="1">
    <location>
        <begin position="1"/>
        <end position="35"/>
    </location>
</feature>
<proteinExistence type="predicted"/>
<comment type="caution">
    <text evidence="2">The sequence shown here is derived from an EMBL/GenBank/DDBJ whole genome shotgun (WGS) entry which is preliminary data.</text>
</comment>
<organism evidence="2 3">
    <name type="scientific">Candidatus Bilamarchaeum dharawalense</name>
    <dbReference type="NCBI Taxonomy" id="2885759"/>
    <lineage>
        <taxon>Archaea</taxon>
        <taxon>Candidatus Micrarchaeota</taxon>
        <taxon>Candidatus Micrarchaeia</taxon>
        <taxon>Candidatus Anstonellales</taxon>
        <taxon>Candidatus Bilamarchaeaceae</taxon>
        <taxon>Candidatus Bilamarchaeum</taxon>
    </lineage>
</organism>
<name>A0A5E4LUF2_9ARCH</name>
<evidence type="ECO:0000313" key="2">
    <source>
        <dbReference type="EMBL" id="VVC03466.1"/>
    </source>
</evidence>
<dbReference type="Proteomes" id="UP000789941">
    <property type="component" value="Unassembled WGS sequence"/>
</dbReference>
<evidence type="ECO:0000313" key="3">
    <source>
        <dbReference type="Proteomes" id="UP000789941"/>
    </source>
</evidence>
<accession>A0A5E4LUF2</accession>
<dbReference type="EMBL" id="CABMJJ010000007">
    <property type="protein sequence ID" value="VVC03466.1"/>
    <property type="molecule type" value="Genomic_DNA"/>
</dbReference>
<reference evidence="2 3" key="1">
    <citation type="submission" date="2019-08" db="EMBL/GenBank/DDBJ databases">
        <authorList>
            <person name="Vazquez-Campos X."/>
        </authorList>
    </citation>
    <scope>NUCLEOTIDE SEQUENCE [LARGE SCALE GENOMIC DNA]</scope>
    <source>
        <strain evidence="2">LFW-283_2</strain>
    </source>
</reference>